<reference evidence="14" key="1">
    <citation type="submission" date="2016-10" db="EMBL/GenBank/DDBJ databases">
        <authorList>
            <person name="Varghese N."/>
            <person name="Submissions S."/>
        </authorList>
    </citation>
    <scope>NUCLEOTIDE SEQUENCE [LARGE SCALE GENOMIC DNA]</scope>
    <source>
        <strain evidence="14">DSM 45722</strain>
    </source>
</reference>
<dbReference type="RefSeq" id="WP_092804385.1">
    <property type="nucleotide sequence ID" value="NZ_FMUH01000003.1"/>
</dbReference>
<dbReference type="Proteomes" id="UP000198981">
    <property type="component" value="Unassembled WGS sequence"/>
</dbReference>
<protein>
    <recommendedName>
        <fullName evidence="10">Regulator of SigK</fullName>
    </recommendedName>
    <alternativeName>
        <fullName evidence="9">Sigma-K anti-sigma factor RskA</fullName>
    </alternativeName>
</protein>
<dbReference type="PANTHER" id="PTHR37461:SF1">
    <property type="entry name" value="ANTI-SIGMA-K FACTOR RSKA"/>
    <property type="match status" value="1"/>
</dbReference>
<evidence type="ECO:0000256" key="4">
    <source>
        <dbReference type="ARBA" id="ARBA00022692"/>
    </source>
</evidence>
<dbReference type="GO" id="GO:0005886">
    <property type="term" value="C:plasma membrane"/>
    <property type="evidence" value="ECO:0007669"/>
    <property type="project" value="UniProtKB-SubCell"/>
</dbReference>
<keyword evidence="6" id="KW-0805">Transcription regulation</keyword>
<evidence type="ECO:0000313" key="14">
    <source>
        <dbReference type="Proteomes" id="UP000198981"/>
    </source>
</evidence>
<accession>A0A1G4YB22</accession>
<dbReference type="AlphaFoldDB" id="A0A1G4YB22"/>
<name>A0A1G4YB22_9ACTN</name>
<proteinExistence type="predicted"/>
<evidence type="ECO:0000256" key="1">
    <source>
        <dbReference type="ARBA" id="ARBA00004167"/>
    </source>
</evidence>
<evidence type="ECO:0000256" key="10">
    <source>
        <dbReference type="ARBA" id="ARBA00030803"/>
    </source>
</evidence>
<dbReference type="InterPro" id="IPR018764">
    <property type="entry name" value="RskA_C"/>
</dbReference>
<evidence type="ECO:0000256" key="9">
    <source>
        <dbReference type="ARBA" id="ARBA00029829"/>
    </source>
</evidence>
<evidence type="ECO:0000256" key="7">
    <source>
        <dbReference type="ARBA" id="ARBA00023136"/>
    </source>
</evidence>
<comment type="subcellular location">
    <subcellularLocation>
        <location evidence="2">Cell membrane</location>
    </subcellularLocation>
    <subcellularLocation>
        <location evidence="1">Membrane</location>
        <topology evidence="1">Single-pass membrane protein</topology>
    </subcellularLocation>
</comment>
<evidence type="ECO:0000256" key="3">
    <source>
        <dbReference type="ARBA" id="ARBA00022475"/>
    </source>
</evidence>
<evidence type="ECO:0000313" key="13">
    <source>
        <dbReference type="EMBL" id="SCX50624.1"/>
    </source>
</evidence>
<keyword evidence="14" id="KW-1185">Reference proteome</keyword>
<dbReference type="GO" id="GO:0006417">
    <property type="term" value="P:regulation of translation"/>
    <property type="evidence" value="ECO:0007669"/>
    <property type="project" value="TreeGrafter"/>
</dbReference>
<keyword evidence="8" id="KW-0804">Transcription</keyword>
<dbReference type="PANTHER" id="PTHR37461">
    <property type="entry name" value="ANTI-SIGMA-K FACTOR RSKA"/>
    <property type="match status" value="1"/>
</dbReference>
<keyword evidence="3" id="KW-1003">Cell membrane</keyword>
<evidence type="ECO:0000256" key="8">
    <source>
        <dbReference type="ARBA" id="ARBA00023163"/>
    </source>
</evidence>
<dbReference type="Pfam" id="PF10099">
    <property type="entry name" value="RskA_C"/>
    <property type="match status" value="1"/>
</dbReference>
<dbReference type="OrthoDB" id="5183209at2"/>
<gene>
    <name evidence="13" type="ORF">SAMN03159343_2448</name>
</gene>
<feature type="domain" description="Anti-sigma K factor RskA C-terminal" evidence="12">
    <location>
        <begin position="158"/>
        <end position="297"/>
    </location>
</feature>
<feature type="transmembrane region" description="Helical" evidence="11">
    <location>
        <begin position="152"/>
        <end position="171"/>
    </location>
</feature>
<evidence type="ECO:0000256" key="2">
    <source>
        <dbReference type="ARBA" id="ARBA00004236"/>
    </source>
</evidence>
<evidence type="ECO:0000259" key="12">
    <source>
        <dbReference type="Pfam" id="PF10099"/>
    </source>
</evidence>
<dbReference type="InterPro" id="IPR041916">
    <property type="entry name" value="Anti_sigma_zinc_sf"/>
</dbReference>
<dbReference type="EMBL" id="FMUH01000003">
    <property type="protein sequence ID" value="SCX50624.1"/>
    <property type="molecule type" value="Genomic_DNA"/>
</dbReference>
<dbReference type="Gene3D" id="1.10.10.1320">
    <property type="entry name" value="Anti-sigma factor, zinc-finger domain"/>
    <property type="match status" value="1"/>
</dbReference>
<sequence length="307" mass="32322">MSPRQRPSRDHERDHEEYDELAVGWALHVLEPEDEAGFAGHLAGCERCARIVADTHEVMASMADDLPAAEPSEGLRERLRAAVEETEQVVEPTRAPEVAAREVTGHELGNDEVTGRRVTAAEVGDVVAFRPAGTTGRRAARRRAGTSGWRRVAPRAVLAAGVAAVLGLGVWNVTLVRDRDAAQATAASQSSMMSALLSPGRITVAPMEHDGRTVATVVARDGQAQVLVDGMTPNDVADSTYVLWGVTADGPVALGTFDVVADGTDLRTVGSDATGLDEFSAYGISIEPGRNAPSTPTDIVANGQVTS</sequence>
<evidence type="ECO:0000256" key="6">
    <source>
        <dbReference type="ARBA" id="ARBA00023015"/>
    </source>
</evidence>
<dbReference type="InterPro" id="IPR051474">
    <property type="entry name" value="Anti-sigma-K/W_factor"/>
</dbReference>
<organism evidence="13 14">
    <name type="scientific">Klenkia marina</name>
    <dbReference type="NCBI Taxonomy" id="1960309"/>
    <lineage>
        <taxon>Bacteria</taxon>
        <taxon>Bacillati</taxon>
        <taxon>Actinomycetota</taxon>
        <taxon>Actinomycetes</taxon>
        <taxon>Geodermatophilales</taxon>
        <taxon>Geodermatophilaceae</taxon>
        <taxon>Klenkia</taxon>
    </lineage>
</organism>
<dbReference type="GO" id="GO:0016989">
    <property type="term" value="F:sigma factor antagonist activity"/>
    <property type="evidence" value="ECO:0007669"/>
    <property type="project" value="TreeGrafter"/>
</dbReference>
<keyword evidence="5 11" id="KW-1133">Transmembrane helix</keyword>
<dbReference type="STRING" id="1960309.SAMN03159343_2448"/>
<evidence type="ECO:0000256" key="11">
    <source>
        <dbReference type="SAM" id="Phobius"/>
    </source>
</evidence>
<evidence type="ECO:0000256" key="5">
    <source>
        <dbReference type="ARBA" id="ARBA00022989"/>
    </source>
</evidence>
<keyword evidence="4 11" id="KW-0812">Transmembrane</keyword>
<keyword evidence="7 11" id="KW-0472">Membrane</keyword>